<gene>
    <name evidence="3" type="ORF">GCM10015535_18570</name>
</gene>
<dbReference type="PANTHER" id="PTHR30015">
    <property type="entry name" value="MRR RESTRICTION SYSTEM PROTEIN"/>
    <property type="match status" value="1"/>
</dbReference>
<feature type="coiled-coil region" evidence="1">
    <location>
        <begin position="186"/>
        <end position="220"/>
    </location>
</feature>
<sequence>MINEVALVESQALRQSFTERTEALDRVKTLSLLPNGLHVTTAMVAAYFEVAETVINNLLSRHREELESNGLRVIRGAELQKFKELTLSSYPESYPQPRSSMALWLRRTVLNVTMLLRDSDVARRVRTHLLDLEHTFRAQPTVVDAPRPDSDIESLDDRIARLSEESFTRLLGTTVVPMFNALIETAGEQQRELVGLRESVRQIERRLVRHDLRLRHLQRAREQRPLAGVMAAMDAMNWREFEQHIAGLLRRDDCTDVQVHGGSGGRGADVTAYTADGRRLVVQCKNFAPYRSVWSGEMQKFVGTKALHRADVAVYVATCPFSREARDIAMQTGITAVHRGLLEAWSAGAKLQVLK</sequence>
<dbReference type="InterPro" id="IPR052906">
    <property type="entry name" value="Type_IV_Methyl-Rstrct_Enzyme"/>
</dbReference>
<protein>
    <recommendedName>
        <fullName evidence="2">Restriction endonuclease type IV Mrr domain-containing protein</fullName>
    </recommendedName>
</protein>
<evidence type="ECO:0000256" key="1">
    <source>
        <dbReference type="SAM" id="Coils"/>
    </source>
</evidence>
<feature type="domain" description="Restriction endonuclease type IV Mrr" evidence="2">
    <location>
        <begin position="234"/>
        <end position="343"/>
    </location>
</feature>
<dbReference type="RefSeq" id="WP_189543059.1">
    <property type="nucleotide sequence ID" value="NZ_BMTF01000005.1"/>
</dbReference>
<accession>A0ABQ2VUW9</accession>
<dbReference type="InterPro" id="IPR011856">
    <property type="entry name" value="tRNA_endonuc-like_dom_sf"/>
</dbReference>
<reference evidence="4" key="1">
    <citation type="journal article" date="2019" name="Int. J. Syst. Evol. Microbiol.">
        <title>The Global Catalogue of Microorganisms (GCM) 10K type strain sequencing project: providing services to taxonomists for standard genome sequencing and annotation.</title>
        <authorList>
            <consortium name="The Broad Institute Genomics Platform"/>
            <consortium name="The Broad Institute Genome Sequencing Center for Infectious Disease"/>
            <person name="Wu L."/>
            <person name="Ma J."/>
        </authorList>
    </citation>
    <scope>NUCLEOTIDE SEQUENCE [LARGE SCALE GENOMIC DNA]</scope>
    <source>
        <strain evidence="4">JCM 4376</strain>
    </source>
</reference>
<evidence type="ECO:0000259" key="2">
    <source>
        <dbReference type="Pfam" id="PF04471"/>
    </source>
</evidence>
<dbReference type="InterPro" id="IPR007560">
    <property type="entry name" value="Restrct_endonuc_IV_Mrr"/>
</dbReference>
<name>A0ABQ2VUW9_9ACTN</name>
<organism evidence="3 4">
    <name type="scientific">Streptomyces gelaticus</name>
    <dbReference type="NCBI Taxonomy" id="285446"/>
    <lineage>
        <taxon>Bacteria</taxon>
        <taxon>Bacillati</taxon>
        <taxon>Actinomycetota</taxon>
        <taxon>Actinomycetes</taxon>
        <taxon>Kitasatosporales</taxon>
        <taxon>Streptomycetaceae</taxon>
        <taxon>Streptomyces</taxon>
    </lineage>
</organism>
<dbReference type="Gene3D" id="3.40.1350.10">
    <property type="match status" value="1"/>
</dbReference>
<dbReference type="EMBL" id="BMTF01000005">
    <property type="protein sequence ID" value="GGV80456.1"/>
    <property type="molecule type" value="Genomic_DNA"/>
</dbReference>
<proteinExistence type="predicted"/>
<evidence type="ECO:0000313" key="3">
    <source>
        <dbReference type="EMBL" id="GGV80456.1"/>
    </source>
</evidence>
<dbReference type="SUPFAM" id="SSF52980">
    <property type="entry name" value="Restriction endonuclease-like"/>
    <property type="match status" value="1"/>
</dbReference>
<dbReference type="PANTHER" id="PTHR30015:SF6">
    <property type="entry name" value="SLL1429 PROTEIN"/>
    <property type="match status" value="1"/>
</dbReference>
<evidence type="ECO:0000313" key="4">
    <source>
        <dbReference type="Proteomes" id="UP000660675"/>
    </source>
</evidence>
<dbReference type="Pfam" id="PF04471">
    <property type="entry name" value="Mrr_cat"/>
    <property type="match status" value="1"/>
</dbReference>
<keyword evidence="4" id="KW-1185">Reference proteome</keyword>
<dbReference type="InterPro" id="IPR011335">
    <property type="entry name" value="Restrct_endonuc-II-like"/>
</dbReference>
<comment type="caution">
    <text evidence="3">The sequence shown here is derived from an EMBL/GenBank/DDBJ whole genome shotgun (WGS) entry which is preliminary data.</text>
</comment>
<keyword evidence="1" id="KW-0175">Coiled coil</keyword>
<dbReference type="Proteomes" id="UP000660675">
    <property type="component" value="Unassembled WGS sequence"/>
</dbReference>